<dbReference type="EMBL" id="WBOF01000003">
    <property type="protein sequence ID" value="MQS16661.1"/>
    <property type="molecule type" value="Genomic_DNA"/>
</dbReference>
<reference evidence="2 3" key="1">
    <citation type="submission" date="2019-09" db="EMBL/GenBank/DDBJ databases">
        <title>Genome Sequences of Streptomyces kaniharaensis ATCC 21070.</title>
        <authorList>
            <person name="Zhu W."/>
            <person name="De Crecy-Lagard V."/>
            <person name="Richards N.G."/>
        </authorList>
    </citation>
    <scope>NUCLEOTIDE SEQUENCE [LARGE SCALE GENOMIC DNA]</scope>
    <source>
        <strain evidence="2 3">SF-557</strain>
    </source>
</reference>
<protein>
    <recommendedName>
        <fullName evidence="1">Formyl transferase N-terminal domain-containing protein</fullName>
    </recommendedName>
</protein>
<gene>
    <name evidence="2" type="ORF">F7Q99_31860</name>
</gene>
<accession>A0A6N7KZ10</accession>
<dbReference type="Proteomes" id="UP000450000">
    <property type="component" value="Unassembled WGS sequence"/>
</dbReference>
<sequence length="232" mass="24479">MIFVGEGALLWRAVRHTLDSGLPVDLVCGPAVDGAAAVPSGVRFLGTADVNAVAGELAAACTDGLVWSVNNRMIFRAPVLSTGLRVLNVHHGPLPAYRGMPEVALVYAMLGGEPEFAATLHLVDEGIDTGPVLASDPYPIGAEEPYHVVMRRGLQVCHRLFERCLPLVAADPDWPGDPAPSPGASPGARGGGYFGRTALGRLPRYRKHPRFARATDLGFLAGYLPELAEALA</sequence>
<dbReference type="AlphaFoldDB" id="A0A6N7KZ10"/>
<evidence type="ECO:0000313" key="3">
    <source>
        <dbReference type="Proteomes" id="UP000450000"/>
    </source>
</evidence>
<comment type="caution">
    <text evidence="2">The sequence shown here is derived from an EMBL/GenBank/DDBJ whole genome shotgun (WGS) entry which is preliminary data.</text>
</comment>
<dbReference type="InterPro" id="IPR002376">
    <property type="entry name" value="Formyl_transf_N"/>
</dbReference>
<evidence type="ECO:0000259" key="1">
    <source>
        <dbReference type="Pfam" id="PF00551"/>
    </source>
</evidence>
<dbReference type="Gene3D" id="3.40.50.170">
    <property type="entry name" value="Formyl transferase, N-terminal domain"/>
    <property type="match status" value="1"/>
</dbReference>
<evidence type="ECO:0000313" key="2">
    <source>
        <dbReference type="EMBL" id="MQS16661.1"/>
    </source>
</evidence>
<keyword evidence="3" id="KW-1185">Reference proteome</keyword>
<name>A0A6N7KZ10_9ACTN</name>
<organism evidence="2 3">
    <name type="scientific">Streptomyces kaniharaensis</name>
    <dbReference type="NCBI Taxonomy" id="212423"/>
    <lineage>
        <taxon>Bacteria</taxon>
        <taxon>Bacillati</taxon>
        <taxon>Actinomycetota</taxon>
        <taxon>Actinomycetes</taxon>
        <taxon>Kitasatosporales</taxon>
        <taxon>Streptomycetaceae</taxon>
        <taxon>Streptomyces</taxon>
    </lineage>
</organism>
<dbReference type="OrthoDB" id="9802815at2"/>
<dbReference type="InterPro" id="IPR036477">
    <property type="entry name" value="Formyl_transf_N_sf"/>
</dbReference>
<dbReference type="RefSeq" id="WP_153468014.1">
    <property type="nucleotide sequence ID" value="NZ_WBOF01000003.1"/>
</dbReference>
<dbReference type="Pfam" id="PF00551">
    <property type="entry name" value="Formyl_trans_N"/>
    <property type="match status" value="1"/>
</dbReference>
<dbReference type="SUPFAM" id="SSF53328">
    <property type="entry name" value="Formyltransferase"/>
    <property type="match status" value="1"/>
</dbReference>
<proteinExistence type="predicted"/>
<feature type="domain" description="Formyl transferase N-terminal" evidence="1">
    <location>
        <begin position="52"/>
        <end position="162"/>
    </location>
</feature>